<name>A0A0K1LPR1_9CAUD</name>
<dbReference type="GeneID" id="26613293"/>
<protein>
    <submittedName>
        <fullName evidence="1">Uncharacterized protein</fullName>
    </submittedName>
</protein>
<dbReference type="EMBL" id="KT001918">
    <property type="protein sequence ID" value="AKU44414.1"/>
    <property type="molecule type" value="Genomic_DNA"/>
</dbReference>
<evidence type="ECO:0000313" key="2">
    <source>
        <dbReference type="Proteomes" id="UP000203408"/>
    </source>
</evidence>
<keyword evidence="2" id="KW-1185">Reference proteome</keyword>
<dbReference type="KEGG" id="vg:26613293"/>
<organism evidence="1 2">
    <name type="scientific">Klebsiella phage Matisse</name>
    <dbReference type="NCBI Taxonomy" id="1675607"/>
    <lineage>
        <taxon>Viruses</taxon>
        <taxon>Duplodnaviria</taxon>
        <taxon>Heunggongvirae</taxon>
        <taxon>Uroviricota</taxon>
        <taxon>Caudoviricetes</taxon>
        <taxon>Pantevenvirales</taxon>
        <taxon>Straboviridae</taxon>
        <taxon>Slopekvirus</taxon>
        <taxon>Slopekvirus matisse</taxon>
    </lineage>
</organism>
<proteinExistence type="predicted"/>
<gene>
    <name evidence="1" type="ORF">CPT_Matisse110</name>
</gene>
<dbReference type="Proteomes" id="UP000203408">
    <property type="component" value="Segment"/>
</dbReference>
<dbReference type="RefSeq" id="YP_009194354.1">
    <property type="nucleotide sequence ID" value="NC_028750.1"/>
</dbReference>
<accession>A0A0K1LPR1</accession>
<reference evidence="1 2" key="1">
    <citation type="journal article" date="2015" name="Genome Announc.">
        <title>Complete Genome Sequence of Carbapenemase-Producing Klebsiella pneumoniae Myophage Matisse.</title>
        <authorList>
            <person name="Provasek V.E."/>
            <person name="Lessor L.E."/>
            <person name="Cahill J.L."/>
            <person name="Rasche E.S."/>
            <person name="Kuty Everett G.F."/>
        </authorList>
    </citation>
    <scope>NUCLEOTIDE SEQUENCE [LARGE SCALE GENOMIC DNA]</scope>
</reference>
<sequence>MNCVYIIIEKFTSPAGNVEQTTVCAALNEEEAKHKVKYLNENAVIPFGFKGYTVKYEYTAISLETSPSWLLDMK</sequence>
<evidence type="ECO:0000313" key="1">
    <source>
        <dbReference type="EMBL" id="AKU44414.1"/>
    </source>
</evidence>